<dbReference type="Gene3D" id="3.40.50.300">
    <property type="entry name" value="P-loop containing nucleotide triphosphate hydrolases"/>
    <property type="match status" value="1"/>
</dbReference>
<dbReference type="PANTHER" id="PTHR10039:SF14">
    <property type="entry name" value="NACHT DOMAIN-CONTAINING PROTEIN"/>
    <property type="match status" value="1"/>
</dbReference>
<evidence type="ECO:0000259" key="3">
    <source>
        <dbReference type="Pfam" id="PF24883"/>
    </source>
</evidence>
<dbReference type="Pfam" id="PF24883">
    <property type="entry name" value="NPHP3_N"/>
    <property type="match status" value="1"/>
</dbReference>
<proteinExistence type="predicted"/>
<evidence type="ECO:0000256" key="1">
    <source>
        <dbReference type="ARBA" id="ARBA00022737"/>
    </source>
</evidence>
<evidence type="ECO:0000313" key="4">
    <source>
        <dbReference type="EMBL" id="KAJ7029447.1"/>
    </source>
</evidence>
<evidence type="ECO:0000256" key="2">
    <source>
        <dbReference type="SAM" id="MobiDB-lite"/>
    </source>
</evidence>
<dbReference type="InterPro" id="IPR056884">
    <property type="entry name" value="NPHP3-like_N"/>
</dbReference>
<organism evidence="4 5">
    <name type="scientific">Mycena alexandri</name>
    <dbReference type="NCBI Taxonomy" id="1745969"/>
    <lineage>
        <taxon>Eukaryota</taxon>
        <taxon>Fungi</taxon>
        <taxon>Dikarya</taxon>
        <taxon>Basidiomycota</taxon>
        <taxon>Agaricomycotina</taxon>
        <taxon>Agaricomycetes</taxon>
        <taxon>Agaricomycetidae</taxon>
        <taxon>Agaricales</taxon>
        <taxon>Marasmiineae</taxon>
        <taxon>Mycenaceae</taxon>
        <taxon>Mycena</taxon>
    </lineage>
</organism>
<feature type="compositionally biased region" description="Polar residues" evidence="2">
    <location>
        <begin position="58"/>
        <end position="79"/>
    </location>
</feature>
<dbReference type="SUPFAM" id="SSF52540">
    <property type="entry name" value="P-loop containing nucleoside triphosphate hydrolases"/>
    <property type="match status" value="1"/>
</dbReference>
<dbReference type="PANTHER" id="PTHR10039">
    <property type="entry name" value="AMELOGENIN"/>
    <property type="match status" value="1"/>
</dbReference>
<gene>
    <name evidence="4" type="ORF">C8F04DRAFT_1237031</name>
</gene>
<dbReference type="AlphaFoldDB" id="A0AAD6SLP0"/>
<reference evidence="4" key="1">
    <citation type="submission" date="2023-03" db="EMBL/GenBank/DDBJ databases">
        <title>Massive genome expansion in bonnet fungi (Mycena s.s.) driven by repeated elements and novel gene families across ecological guilds.</title>
        <authorList>
            <consortium name="Lawrence Berkeley National Laboratory"/>
            <person name="Harder C.B."/>
            <person name="Miyauchi S."/>
            <person name="Viragh M."/>
            <person name="Kuo A."/>
            <person name="Thoen E."/>
            <person name="Andreopoulos B."/>
            <person name="Lu D."/>
            <person name="Skrede I."/>
            <person name="Drula E."/>
            <person name="Henrissat B."/>
            <person name="Morin E."/>
            <person name="Kohler A."/>
            <person name="Barry K."/>
            <person name="LaButti K."/>
            <person name="Morin E."/>
            <person name="Salamov A."/>
            <person name="Lipzen A."/>
            <person name="Mereny Z."/>
            <person name="Hegedus B."/>
            <person name="Baldrian P."/>
            <person name="Stursova M."/>
            <person name="Weitz H."/>
            <person name="Taylor A."/>
            <person name="Grigoriev I.V."/>
            <person name="Nagy L.G."/>
            <person name="Martin F."/>
            <person name="Kauserud H."/>
        </authorList>
    </citation>
    <scope>NUCLEOTIDE SEQUENCE</scope>
    <source>
        <strain evidence="4">CBHHK200</strain>
    </source>
</reference>
<evidence type="ECO:0000313" key="5">
    <source>
        <dbReference type="Proteomes" id="UP001218188"/>
    </source>
</evidence>
<sequence length="499" mass="55288">MSFALNGTHIAGATFNNVSGNMTQVYNLHIARPLADSTPSPSMRRAVDGQRGGRGASQCHTSSNTESPWGWSREQSPPTSRRGVNPLAAISGRSHRYPQQEVSDVTNHSASRPIRHPRNTAQCAIPQHGPESSVHWQQHQVGITPSPYSVKSSQKPCTIRESDSQSRLAIRERGPPCWSSSAPGAWSRGPMMWLHGAAGAGKSAIAQMFAGNCQAMGRLGASFFFRRGHPKRGTWNGLVTTIAHQLSRAIPDLLLPLQRAVDLDPLLLSRAMPLQFERLFVQLLTNPAARQFAPVIILDGLDECADHNVHRPEPHLREIIERAETSTIFQQPVLIADKAAFDDIRNYLRNQFTRVGSNFRARGIDLGVYWPGPDTLKHLVKKSSGMSIYAVTVIRYIDDECCHPKDRLEARSPKHRSARRPVFSTHLGRPSRTSDTSYFTRSLEINNPRSADRSGGYQYPYGIPKRDLSLDIAWPPFIGRGSALPGSEMVHFNVVTILN</sequence>
<dbReference type="Proteomes" id="UP001218188">
    <property type="component" value="Unassembled WGS sequence"/>
</dbReference>
<dbReference type="InterPro" id="IPR027417">
    <property type="entry name" value="P-loop_NTPase"/>
</dbReference>
<protein>
    <recommendedName>
        <fullName evidence="3">Nephrocystin 3-like N-terminal domain-containing protein</fullName>
    </recommendedName>
</protein>
<keyword evidence="5" id="KW-1185">Reference proteome</keyword>
<accession>A0AAD6SLP0</accession>
<keyword evidence="1" id="KW-0677">Repeat</keyword>
<comment type="caution">
    <text evidence="4">The sequence shown here is derived from an EMBL/GenBank/DDBJ whole genome shotgun (WGS) entry which is preliminary data.</text>
</comment>
<feature type="region of interest" description="Disordered" evidence="2">
    <location>
        <begin position="34"/>
        <end position="114"/>
    </location>
</feature>
<feature type="compositionally biased region" description="Polar residues" evidence="2">
    <location>
        <begin position="100"/>
        <end position="110"/>
    </location>
</feature>
<name>A0AAD6SLP0_9AGAR</name>
<feature type="region of interest" description="Disordered" evidence="2">
    <location>
        <begin position="410"/>
        <end position="435"/>
    </location>
</feature>
<dbReference type="EMBL" id="JARJCM010000101">
    <property type="protein sequence ID" value="KAJ7029447.1"/>
    <property type="molecule type" value="Genomic_DNA"/>
</dbReference>
<feature type="domain" description="Nephrocystin 3-like N-terminal" evidence="3">
    <location>
        <begin position="188"/>
        <end position="308"/>
    </location>
</feature>